<feature type="short sequence motif" description="DGA/G" evidence="6">
    <location>
        <begin position="679"/>
        <end position="681"/>
    </location>
</feature>
<feature type="short sequence motif" description="GXGXXG" evidence="6">
    <location>
        <begin position="479"/>
        <end position="484"/>
    </location>
</feature>
<dbReference type="AlphaFoldDB" id="A0A9W9TTE4"/>
<feature type="short sequence motif" description="GXSXG" evidence="6">
    <location>
        <begin position="511"/>
        <end position="515"/>
    </location>
</feature>
<name>A0A9W9TTE4_PENCI</name>
<gene>
    <name evidence="9" type="ORF">N7469_002138</name>
</gene>
<keyword evidence="6" id="KW-0442">Lipid degradation</keyword>
<dbReference type="PROSITE" id="PS51635">
    <property type="entry name" value="PNPLA"/>
    <property type="match status" value="1"/>
</dbReference>
<dbReference type="InterPro" id="IPR016035">
    <property type="entry name" value="Acyl_Trfase/lysoPLipase"/>
</dbReference>
<dbReference type="CDD" id="cd07199">
    <property type="entry name" value="Pat17_PNPLA8_PNPLA9_like"/>
    <property type="match status" value="1"/>
</dbReference>
<dbReference type="GO" id="GO:0019369">
    <property type="term" value="P:arachidonate metabolic process"/>
    <property type="evidence" value="ECO:0007669"/>
    <property type="project" value="TreeGrafter"/>
</dbReference>
<reference evidence="9" key="1">
    <citation type="submission" date="2022-11" db="EMBL/GenBank/DDBJ databases">
        <authorList>
            <person name="Petersen C."/>
        </authorList>
    </citation>
    <scope>NUCLEOTIDE SEQUENCE</scope>
    <source>
        <strain evidence="9">IBT 23319</strain>
    </source>
</reference>
<keyword evidence="3" id="KW-0862">Zinc</keyword>
<evidence type="ECO:0000259" key="7">
    <source>
        <dbReference type="PROSITE" id="PS50089"/>
    </source>
</evidence>
<evidence type="ECO:0000313" key="9">
    <source>
        <dbReference type="EMBL" id="KAJ5240547.1"/>
    </source>
</evidence>
<dbReference type="Pfam" id="PF01734">
    <property type="entry name" value="Patatin"/>
    <property type="match status" value="1"/>
</dbReference>
<accession>A0A9W9TTE4</accession>
<dbReference type="GO" id="GO:0047499">
    <property type="term" value="F:calcium-independent phospholipase A2 activity"/>
    <property type="evidence" value="ECO:0007669"/>
    <property type="project" value="TreeGrafter"/>
</dbReference>
<dbReference type="PANTHER" id="PTHR24185">
    <property type="entry name" value="CALCIUM-INDEPENDENT PHOSPHOLIPASE A2-GAMMA"/>
    <property type="match status" value="1"/>
</dbReference>
<dbReference type="EMBL" id="JAPQKT010000002">
    <property type="protein sequence ID" value="KAJ5240547.1"/>
    <property type="molecule type" value="Genomic_DNA"/>
</dbReference>
<dbReference type="GeneID" id="81380225"/>
<dbReference type="OrthoDB" id="194358at2759"/>
<dbReference type="InterPro" id="IPR013083">
    <property type="entry name" value="Znf_RING/FYVE/PHD"/>
</dbReference>
<dbReference type="SUPFAM" id="SSF57850">
    <property type="entry name" value="RING/U-box"/>
    <property type="match status" value="1"/>
</dbReference>
<dbReference type="Proteomes" id="UP001147733">
    <property type="component" value="Unassembled WGS sequence"/>
</dbReference>
<evidence type="ECO:0000256" key="5">
    <source>
        <dbReference type="PROSITE-ProRule" id="PRU00175"/>
    </source>
</evidence>
<evidence type="ECO:0000256" key="6">
    <source>
        <dbReference type="PROSITE-ProRule" id="PRU01161"/>
    </source>
</evidence>
<dbReference type="Gene3D" id="3.40.1090.10">
    <property type="entry name" value="Cytosolic phospholipase A2 catalytic domain"/>
    <property type="match status" value="1"/>
</dbReference>
<protein>
    <submittedName>
        <fullName evidence="9">Uncharacterized protein</fullName>
    </submittedName>
</protein>
<keyword evidence="2 5" id="KW-0863">Zinc-finger</keyword>
<keyword evidence="1" id="KW-0479">Metal-binding</keyword>
<comment type="caution">
    <text evidence="9">The sequence shown here is derived from an EMBL/GenBank/DDBJ whole genome shotgun (WGS) entry which is preliminary data.</text>
</comment>
<dbReference type="InterPro" id="IPR001841">
    <property type="entry name" value="Znf_RING"/>
</dbReference>
<evidence type="ECO:0000256" key="1">
    <source>
        <dbReference type="ARBA" id="ARBA00022723"/>
    </source>
</evidence>
<dbReference type="PROSITE" id="PS50089">
    <property type="entry name" value="ZF_RING_2"/>
    <property type="match status" value="1"/>
</dbReference>
<sequence length="1105" mass="122816">MMAAWLDIVNEDGSWTLIDTNRLGELVNGMPFPQRQYPDLIYFAGGIGRIRALRSILSQNNVTRKGPAGLVRLHLNHKAVQTDSPLLIAESGWDSTQRTGDTTGLRHATANHRKYAISDAGSTCSTRLIQEEVKRQIVLPWTRVLCLFVQSISDVKAAQRLLGRRHRDLRIADQAVRPPLRVIIVLTKSIEDEARDLLNNGDLRCIIERERTTILDLRSRSSLSDTIAFEPLQASLRESLDLIHTEDEPISGRLSAVHLNAFWDRSIAVVDRLWKAPPFDLFSQTRAGFPTNDMMAECLREFWQGNKPSADNGVHLEHMVDFVASALLMDAYPPQMHGFPPSIVFAILYEAHCHGVRDPHPSGNVTKRIQSQFVRRFAELGADRTSSSIRKNVLGQFHHHYGNLYSTTTCLVCLCRPPEHMLPCTHALCDNCIAIFGRLQASAEYFVELARCPICEDECNMVIRQLPPTKRPVILSLDGEGVRGLVQLGLLCALERRVGIPIGSLPDYCIGTSVGALSAIDLFVNGVSADSCFRSFPNLARKIFHPACKSAIPRPVQWLAAAFNLTSSGLYNSHRLSQILREAIGPERRAFDVPRVSPSGCRVAIVTSRTSDGKACVIANYRGVGQRPAQAAYSFVLPRNGQENPRLKDAAYSSVAAPFYFEAKKLSTPDIRELGSLQDGGVRANNPLSIALRESGIVWPLADRHDLLLSIGTGRSSSAPGPATGRHSRLQNGALPRLLRALMFSPLMDGEQGFFEALNYLPHRSKPDVFRLDHEIRGPIPKLDDVSLLDALTEMTFEVPDDLVRVILASAMFFFELDETPVRSHAGFYCRGSILCARPGAAAILQRVLVEFPGAWFQAGSSADLGRVDPPGLLLLLWITGFSSGPHAGYAPVIRAKNVQSDFPNRFTLKGHGGKVIERACIFAYKVASMSVNFRENSPSIYSRTPDEAKHADPVDLIPLLSLSMPEPNALDHQIAMAHGTTMALEMTRSRLQSSKSQGSMPCSELISQKLRQKIQQGHENDFYRECFQAFHRLIAKSLDATQGLALQYHFNPGKGPWKDPRLIRTIILLQTALDKSREEEEKAEQTWKRQWDIRATHQSAPEWL</sequence>
<dbReference type="GO" id="GO:0008270">
    <property type="term" value="F:zinc ion binding"/>
    <property type="evidence" value="ECO:0007669"/>
    <property type="project" value="UniProtKB-KW"/>
</dbReference>
<evidence type="ECO:0000256" key="4">
    <source>
        <dbReference type="ARBA" id="ARBA00023098"/>
    </source>
</evidence>
<evidence type="ECO:0000256" key="2">
    <source>
        <dbReference type="ARBA" id="ARBA00022771"/>
    </source>
</evidence>
<feature type="active site" description="Nucleophile" evidence="6">
    <location>
        <position position="513"/>
    </location>
</feature>
<evidence type="ECO:0000259" key="8">
    <source>
        <dbReference type="PROSITE" id="PS51635"/>
    </source>
</evidence>
<dbReference type="Gene3D" id="3.30.40.10">
    <property type="entry name" value="Zinc/RING finger domain, C3HC4 (zinc finger)"/>
    <property type="match status" value="1"/>
</dbReference>
<dbReference type="GO" id="GO:0016020">
    <property type="term" value="C:membrane"/>
    <property type="evidence" value="ECO:0007669"/>
    <property type="project" value="TreeGrafter"/>
</dbReference>
<feature type="domain" description="RING-type" evidence="7">
    <location>
        <begin position="410"/>
        <end position="456"/>
    </location>
</feature>
<dbReference type="InterPro" id="IPR002641">
    <property type="entry name" value="PNPLA_dom"/>
</dbReference>
<evidence type="ECO:0000256" key="3">
    <source>
        <dbReference type="ARBA" id="ARBA00022833"/>
    </source>
</evidence>
<dbReference type="GO" id="GO:0046486">
    <property type="term" value="P:glycerolipid metabolic process"/>
    <property type="evidence" value="ECO:0007669"/>
    <property type="project" value="UniProtKB-ARBA"/>
</dbReference>
<dbReference type="GO" id="GO:0016042">
    <property type="term" value="P:lipid catabolic process"/>
    <property type="evidence" value="ECO:0007669"/>
    <property type="project" value="UniProtKB-UniRule"/>
</dbReference>
<keyword evidence="4 6" id="KW-0443">Lipid metabolism</keyword>
<dbReference type="PROSITE" id="PS00518">
    <property type="entry name" value="ZF_RING_1"/>
    <property type="match status" value="1"/>
</dbReference>
<organism evidence="9 10">
    <name type="scientific">Penicillium citrinum</name>
    <dbReference type="NCBI Taxonomy" id="5077"/>
    <lineage>
        <taxon>Eukaryota</taxon>
        <taxon>Fungi</taxon>
        <taxon>Dikarya</taxon>
        <taxon>Ascomycota</taxon>
        <taxon>Pezizomycotina</taxon>
        <taxon>Eurotiomycetes</taxon>
        <taxon>Eurotiomycetidae</taxon>
        <taxon>Eurotiales</taxon>
        <taxon>Aspergillaceae</taxon>
        <taxon>Penicillium</taxon>
    </lineage>
</organism>
<reference evidence="9" key="2">
    <citation type="journal article" date="2023" name="IMA Fungus">
        <title>Comparative genomic study of the Penicillium genus elucidates a diverse pangenome and 15 lateral gene transfer events.</title>
        <authorList>
            <person name="Petersen C."/>
            <person name="Sorensen T."/>
            <person name="Nielsen M.R."/>
            <person name="Sondergaard T.E."/>
            <person name="Sorensen J.L."/>
            <person name="Fitzpatrick D.A."/>
            <person name="Frisvad J.C."/>
            <person name="Nielsen K.L."/>
        </authorList>
    </citation>
    <scope>NUCLEOTIDE SEQUENCE</scope>
    <source>
        <strain evidence="9">IBT 23319</strain>
    </source>
</reference>
<dbReference type="SUPFAM" id="SSF52151">
    <property type="entry name" value="FabD/lysophospholipase-like"/>
    <property type="match status" value="1"/>
</dbReference>
<feature type="active site" description="Proton acceptor" evidence="6">
    <location>
        <position position="679"/>
    </location>
</feature>
<proteinExistence type="predicted"/>
<evidence type="ECO:0000313" key="10">
    <source>
        <dbReference type="Proteomes" id="UP001147733"/>
    </source>
</evidence>
<dbReference type="PANTHER" id="PTHR24185:SF8">
    <property type="entry name" value="PNPLA DOMAIN-CONTAINING PROTEIN"/>
    <property type="match status" value="1"/>
</dbReference>
<dbReference type="RefSeq" id="XP_056503552.1">
    <property type="nucleotide sequence ID" value="XM_056641058.1"/>
</dbReference>
<feature type="domain" description="PNPLA" evidence="8">
    <location>
        <begin position="475"/>
        <end position="692"/>
    </location>
</feature>
<dbReference type="InterPro" id="IPR017907">
    <property type="entry name" value="Znf_RING_CS"/>
</dbReference>
<keyword evidence="10" id="KW-1185">Reference proteome</keyword>
<keyword evidence="6" id="KW-0378">Hydrolase</keyword>